<feature type="region of interest" description="Disordered" evidence="1">
    <location>
        <begin position="99"/>
        <end position="182"/>
    </location>
</feature>
<proteinExistence type="predicted"/>
<dbReference type="EMBL" id="JBBPBM010000007">
    <property type="protein sequence ID" value="KAK8574599.1"/>
    <property type="molecule type" value="Genomic_DNA"/>
</dbReference>
<name>A0ABR2F8J7_9ROSI</name>
<keyword evidence="3" id="KW-1185">Reference proteome</keyword>
<reference evidence="2 3" key="1">
    <citation type="journal article" date="2024" name="G3 (Bethesda)">
        <title>Genome assembly of Hibiscus sabdariffa L. provides insights into metabolisms of medicinal natural products.</title>
        <authorList>
            <person name="Kim T."/>
        </authorList>
    </citation>
    <scope>NUCLEOTIDE SEQUENCE [LARGE SCALE GENOMIC DNA]</scope>
    <source>
        <strain evidence="2">TK-2024</strain>
        <tissue evidence="2">Old leaves</tissue>
    </source>
</reference>
<gene>
    <name evidence="2" type="ORF">V6N12_062289</name>
</gene>
<evidence type="ECO:0000313" key="2">
    <source>
        <dbReference type="EMBL" id="KAK8574599.1"/>
    </source>
</evidence>
<accession>A0ABR2F8J7</accession>
<feature type="compositionally biased region" description="Pro residues" evidence="1">
    <location>
        <begin position="166"/>
        <end position="175"/>
    </location>
</feature>
<evidence type="ECO:0000256" key="1">
    <source>
        <dbReference type="SAM" id="MobiDB-lite"/>
    </source>
</evidence>
<protein>
    <submittedName>
        <fullName evidence="2">Uncharacterized protein</fullName>
    </submittedName>
</protein>
<dbReference type="Proteomes" id="UP001472677">
    <property type="component" value="Unassembled WGS sequence"/>
</dbReference>
<organism evidence="2 3">
    <name type="scientific">Hibiscus sabdariffa</name>
    <name type="common">roselle</name>
    <dbReference type="NCBI Taxonomy" id="183260"/>
    <lineage>
        <taxon>Eukaryota</taxon>
        <taxon>Viridiplantae</taxon>
        <taxon>Streptophyta</taxon>
        <taxon>Embryophyta</taxon>
        <taxon>Tracheophyta</taxon>
        <taxon>Spermatophyta</taxon>
        <taxon>Magnoliopsida</taxon>
        <taxon>eudicotyledons</taxon>
        <taxon>Gunneridae</taxon>
        <taxon>Pentapetalae</taxon>
        <taxon>rosids</taxon>
        <taxon>malvids</taxon>
        <taxon>Malvales</taxon>
        <taxon>Malvaceae</taxon>
        <taxon>Malvoideae</taxon>
        <taxon>Hibiscus</taxon>
    </lineage>
</organism>
<evidence type="ECO:0000313" key="3">
    <source>
        <dbReference type="Proteomes" id="UP001472677"/>
    </source>
</evidence>
<comment type="caution">
    <text evidence="2">The sequence shown here is derived from an EMBL/GenBank/DDBJ whole genome shotgun (WGS) entry which is preliminary data.</text>
</comment>
<feature type="compositionally biased region" description="Low complexity" evidence="1">
    <location>
        <begin position="118"/>
        <end position="140"/>
    </location>
</feature>
<sequence length="193" mass="20584">MPTSHNQTVDRTRLVLINVIITGYRFNAGEVIANELSLACQNEKGILAFPCIISALYRRAAMPAHPSGKFTPDRPGWTRKKYMHKMDVVDATPIRVVLPTPTNSPVHSPAAAPEHVEPSTPAGAQPSPAATPQATPATSPVHTPVATPAILNNRQSTPDSPLGSAPSPPPSPPPARSEEAVPFHILQLRSQLQ</sequence>